<evidence type="ECO:0000313" key="6">
    <source>
        <dbReference type="EMBL" id="OAP18023.1"/>
    </source>
</evidence>
<sequence length="110" mass="12619">MSSLSYNGGYIGKESCFNAFSDKTGDVKLPCERREEKKTVAREIMSPPMLPSHVPSVLKREYTSDGRLLLKEEKVCRNEYFRAHRSNGRLMIQLVSLDEDDDRDSDVKNC</sequence>
<evidence type="ECO:0000256" key="1">
    <source>
        <dbReference type="ARBA" id="ARBA00008690"/>
    </source>
</evidence>
<organism evidence="6 8">
    <name type="scientific">Arabidopsis thaliana</name>
    <name type="common">Mouse-ear cress</name>
    <dbReference type="NCBI Taxonomy" id="3702"/>
    <lineage>
        <taxon>Eukaryota</taxon>
        <taxon>Viridiplantae</taxon>
        <taxon>Streptophyta</taxon>
        <taxon>Embryophyta</taxon>
        <taxon>Tracheophyta</taxon>
        <taxon>Spermatophyta</taxon>
        <taxon>Magnoliopsida</taxon>
        <taxon>eudicotyledons</taxon>
        <taxon>Gunneridae</taxon>
        <taxon>Pentapetalae</taxon>
        <taxon>rosids</taxon>
        <taxon>malvids</taxon>
        <taxon>Brassicales</taxon>
        <taxon>Brassicaceae</taxon>
        <taxon>Camelineae</taxon>
        <taxon>Arabidopsis</taxon>
    </lineage>
</organism>
<evidence type="ECO:0000313" key="5">
    <source>
        <dbReference type="EMBL" id="OAP14047.1"/>
    </source>
</evidence>
<feature type="domain" description="FAF" evidence="2">
    <location>
        <begin position="47"/>
        <end position="94"/>
    </location>
</feature>
<evidence type="ECO:0000313" key="9">
    <source>
        <dbReference type="Proteomes" id="UP000426265"/>
    </source>
</evidence>
<dbReference type="Proteomes" id="UP000434276">
    <property type="component" value="Unassembled WGS sequence"/>
</dbReference>
<evidence type="ECO:0000313" key="3">
    <source>
        <dbReference type="Araport" id="AT1G77932"/>
    </source>
</evidence>
<evidence type="ECO:0000313" key="4">
    <source>
        <dbReference type="EMBL" id="CAA0340501.1"/>
    </source>
</evidence>
<comment type="similarity">
    <text evidence="1">Belongs to the fantastic four family.</text>
</comment>
<evidence type="ECO:0000259" key="2">
    <source>
        <dbReference type="Pfam" id="PF11250"/>
    </source>
</evidence>
<dbReference type="OrthoDB" id="1109327at2759"/>
<dbReference type="RefSeq" id="NP_001117615.1">
    <property type="nucleotide sequence ID" value="NM_001124143.2"/>
</dbReference>
<reference evidence="7 9" key="3">
    <citation type="submission" date="2019-11" db="EMBL/GenBank/DDBJ databases">
        <authorList>
            <person name="Jiao W.-B."/>
            <person name="Schneeberger K."/>
        </authorList>
    </citation>
    <scope>NUCLEOTIDE SEQUENCE [LARGE SCALE GENOMIC DNA]</scope>
    <source>
        <strain evidence="9">cv. An-1</strain>
        <strain evidence="10">cv. C24</strain>
    </source>
</reference>
<dbReference type="EMBL" id="CACSHJ010000087">
    <property type="protein sequence ID" value="CAA0340501.1"/>
    <property type="molecule type" value="Genomic_DNA"/>
</dbReference>
<dbReference type="GeneID" id="6241386"/>
<dbReference type="Araport" id="AT1G77932"/>
<dbReference type="AlphaFoldDB" id="A0A178WKM8"/>
<accession>A0A178WKM8</accession>
<evidence type="ECO:0000313" key="10">
    <source>
        <dbReference type="Proteomes" id="UP000434276"/>
    </source>
</evidence>
<dbReference type="Proteomes" id="UP000078284">
    <property type="component" value="Chromosome 1"/>
</dbReference>
<dbReference type="EMBL" id="LUHQ01000001">
    <property type="protein sequence ID" value="OAP14047.1"/>
    <property type="molecule type" value="Genomic_DNA"/>
</dbReference>
<protein>
    <recommendedName>
        <fullName evidence="2">FAF domain-containing protein</fullName>
    </recommendedName>
</protein>
<dbReference type="EMBL" id="CACRSJ010000104">
    <property type="protein sequence ID" value="VYS51369.1"/>
    <property type="molecule type" value="Genomic_DNA"/>
</dbReference>
<reference evidence="8" key="1">
    <citation type="journal article" date="2016" name="Proc. Natl. Acad. Sci. U.S.A.">
        <title>Chromosome-level assembly of Arabidopsis thaliana Ler reveals the extent of translocation and inversion polymorphisms.</title>
        <authorList>
            <person name="Zapata L."/>
            <person name="Ding J."/>
            <person name="Willing E.M."/>
            <person name="Hartwig B."/>
            <person name="Bezdan D."/>
            <person name="Jiao W.B."/>
            <person name="Patel V."/>
            <person name="Velikkakam James G."/>
            <person name="Koornneef M."/>
            <person name="Ossowski S."/>
            <person name="Schneeberger K."/>
        </authorList>
    </citation>
    <scope>NUCLEOTIDE SEQUENCE [LARGE SCALE GENOMIC DNA]</scope>
    <source>
        <strain evidence="8">cv. Landsberg erecta</strain>
    </source>
</reference>
<evidence type="ECO:0000313" key="7">
    <source>
        <dbReference type="EMBL" id="VYS51369.1"/>
    </source>
</evidence>
<dbReference type="InterPro" id="IPR021410">
    <property type="entry name" value="FAF"/>
</dbReference>
<dbReference type="PANTHER" id="PTHR33155">
    <property type="entry name" value="FANTASTIC FOUR-LIKE PROTEIN (DUF3049)"/>
    <property type="match status" value="1"/>
</dbReference>
<dbReference type="Proteomes" id="UP000426265">
    <property type="component" value="Unassembled WGS sequence"/>
</dbReference>
<dbReference type="PANTHER" id="PTHR33155:SF17">
    <property type="entry name" value="F2E2.18-RELATED"/>
    <property type="match status" value="1"/>
</dbReference>
<dbReference type="EMBL" id="LUHQ01000001">
    <property type="protein sequence ID" value="OAP18023.1"/>
    <property type="molecule type" value="Genomic_DNA"/>
</dbReference>
<proteinExistence type="inferred from homology"/>
<reference evidence="6" key="2">
    <citation type="submission" date="2016-03" db="EMBL/GenBank/DDBJ databases">
        <title>Full-length assembly of Arabidopsis thaliana Ler reveals the complement of translocations and inversions.</title>
        <authorList>
            <person name="Zapata L."/>
            <person name="Schneeberger K."/>
            <person name="Ossowski S."/>
        </authorList>
    </citation>
    <scope>NUCLEOTIDE SEQUENCE [LARGE SCALE GENOMIC DNA]</scope>
    <source>
        <tissue evidence="6">Leaf</tissue>
    </source>
</reference>
<dbReference type="KEGG" id="ath:AT1G77932"/>
<name>A0A178WKM8_ARATH</name>
<dbReference type="ExpressionAtlas" id="A0A178WKM8">
    <property type="expression patterns" value="baseline"/>
</dbReference>
<dbReference type="InterPro" id="IPR046431">
    <property type="entry name" value="FAF_dom"/>
</dbReference>
<dbReference type="Pfam" id="PF11250">
    <property type="entry name" value="FAF"/>
    <property type="match status" value="1"/>
</dbReference>
<dbReference type="OMA" id="NEYFRAH"/>
<evidence type="ECO:0000313" key="8">
    <source>
        <dbReference type="Proteomes" id="UP000078284"/>
    </source>
</evidence>
<gene>
    <name evidence="3" type="ordered locus">At1g77932</name>
    <name evidence="6" type="ordered locus">AXX17_At1g72520</name>
    <name evidence="5" type="ordered locus">AXX17_At1g72550</name>
    <name evidence="7" type="ORF">AN1_LOCUS6839</name>
    <name evidence="4" type="ORF">C24_LOCUS6727</name>
</gene>